<comment type="caution">
    <text evidence="1">The sequence shown here is derived from an EMBL/GenBank/DDBJ whole genome shotgun (WGS) entry which is preliminary data.</text>
</comment>
<dbReference type="Proteomes" id="UP001146793">
    <property type="component" value="Unassembled WGS sequence"/>
</dbReference>
<sequence length="148" mass="17535">MSDKKLKKILQEVPVNLKSIVANEKFESSLKMRGVPVMDFFRKEETLEAVIKSLVETNFEEDTKFYEHLHKHLSSEIQPLHEILAEKDAHMATLIQSYSDRLDMIQIEKFIQEKCPIEPQETLEYYTVFNKCNEYELPDINDIFFNMD</sequence>
<evidence type="ECO:0000313" key="1">
    <source>
        <dbReference type="EMBL" id="KAJ3450305.1"/>
    </source>
</evidence>
<evidence type="ECO:0000313" key="2">
    <source>
        <dbReference type="Proteomes" id="UP001146793"/>
    </source>
</evidence>
<accession>A0AAV8A9J3</accession>
<proteinExistence type="predicted"/>
<dbReference type="EMBL" id="JANTQA010000012">
    <property type="protein sequence ID" value="KAJ3450305.1"/>
    <property type="molecule type" value="Genomic_DNA"/>
</dbReference>
<dbReference type="AlphaFoldDB" id="A0AAV8A9J3"/>
<reference evidence="1" key="1">
    <citation type="submission" date="2022-08" db="EMBL/GenBank/DDBJ databases">
        <title>Novel sulphate-reducing endosymbionts in the free-living metamonad Anaeramoeba.</title>
        <authorList>
            <person name="Jerlstrom-Hultqvist J."/>
            <person name="Cepicka I."/>
            <person name="Gallot-Lavallee L."/>
            <person name="Salas-Leiva D."/>
            <person name="Curtis B.A."/>
            <person name="Zahonova K."/>
            <person name="Pipaliya S."/>
            <person name="Dacks J."/>
            <person name="Roger A.J."/>
        </authorList>
    </citation>
    <scope>NUCLEOTIDE SEQUENCE</scope>
    <source>
        <strain evidence="1">Busselton2</strain>
    </source>
</reference>
<gene>
    <name evidence="1" type="ORF">M0812_06476</name>
</gene>
<name>A0AAV8A9J3_9EUKA</name>
<protein>
    <submittedName>
        <fullName evidence="1">Uncharacterized protein</fullName>
    </submittedName>
</protein>
<organism evidence="1 2">
    <name type="scientific">Anaeramoeba flamelloides</name>
    <dbReference type="NCBI Taxonomy" id="1746091"/>
    <lineage>
        <taxon>Eukaryota</taxon>
        <taxon>Metamonada</taxon>
        <taxon>Anaeramoebidae</taxon>
        <taxon>Anaeramoeba</taxon>
    </lineage>
</organism>